<evidence type="ECO:0000313" key="4">
    <source>
        <dbReference type="Proteomes" id="UP000077248"/>
    </source>
</evidence>
<reference evidence="3 4" key="1">
    <citation type="submission" date="2016-05" db="EMBL/GenBank/DDBJ databases">
        <title>Comparative analysis of secretome profiles of manganese(II)-oxidizing ascomycete fungi.</title>
        <authorList>
            <consortium name="DOE Joint Genome Institute"/>
            <person name="Zeiner C.A."/>
            <person name="Purvine S.O."/>
            <person name="Zink E.M."/>
            <person name="Wu S."/>
            <person name="Pasa-Tolic L."/>
            <person name="Chaput D.L."/>
            <person name="Haridas S."/>
            <person name="Grigoriev I.V."/>
            <person name="Santelli C.M."/>
            <person name="Hansel C.M."/>
        </authorList>
    </citation>
    <scope>NUCLEOTIDE SEQUENCE [LARGE SCALE GENOMIC DNA]</scope>
    <source>
        <strain evidence="3 4">SRC1lrK2f</strain>
    </source>
</reference>
<feature type="compositionally biased region" description="Polar residues" evidence="2">
    <location>
        <begin position="1"/>
        <end position="16"/>
    </location>
</feature>
<dbReference type="GO" id="GO:0005816">
    <property type="term" value="C:spindle pole body"/>
    <property type="evidence" value="ECO:0007669"/>
    <property type="project" value="TreeGrafter"/>
</dbReference>
<feature type="compositionally biased region" description="Pro residues" evidence="2">
    <location>
        <begin position="230"/>
        <end position="247"/>
    </location>
</feature>
<dbReference type="OMA" id="IWIKKAS"/>
<feature type="region of interest" description="Disordered" evidence="2">
    <location>
        <begin position="137"/>
        <end position="260"/>
    </location>
</feature>
<feature type="compositionally biased region" description="Low complexity" evidence="2">
    <location>
        <begin position="755"/>
        <end position="766"/>
    </location>
</feature>
<feature type="compositionally biased region" description="Low complexity" evidence="2">
    <location>
        <begin position="159"/>
        <end position="168"/>
    </location>
</feature>
<dbReference type="Pfam" id="PF08580">
    <property type="entry name" value="KAR9"/>
    <property type="match status" value="1"/>
</dbReference>
<organism evidence="3 4">
    <name type="scientific">Alternaria alternata</name>
    <name type="common">Alternaria rot fungus</name>
    <name type="synonym">Torula alternata</name>
    <dbReference type="NCBI Taxonomy" id="5599"/>
    <lineage>
        <taxon>Eukaryota</taxon>
        <taxon>Fungi</taxon>
        <taxon>Dikarya</taxon>
        <taxon>Ascomycota</taxon>
        <taxon>Pezizomycotina</taxon>
        <taxon>Dothideomycetes</taxon>
        <taxon>Pleosporomycetidae</taxon>
        <taxon>Pleosporales</taxon>
        <taxon>Pleosporineae</taxon>
        <taxon>Pleosporaceae</taxon>
        <taxon>Alternaria</taxon>
        <taxon>Alternaria sect. Alternaria</taxon>
        <taxon>Alternaria alternata complex</taxon>
    </lineage>
</organism>
<feature type="region of interest" description="Disordered" evidence="2">
    <location>
        <begin position="1"/>
        <end position="47"/>
    </location>
</feature>
<feature type="compositionally biased region" description="Low complexity" evidence="2">
    <location>
        <begin position="1009"/>
        <end position="1029"/>
    </location>
</feature>
<feature type="region of interest" description="Disordered" evidence="2">
    <location>
        <begin position="716"/>
        <end position="823"/>
    </location>
</feature>
<dbReference type="InterPro" id="IPR013889">
    <property type="entry name" value="Karyogamy_KAR9"/>
</dbReference>
<dbReference type="GO" id="GO:0043332">
    <property type="term" value="C:mating projection tip"/>
    <property type="evidence" value="ECO:0007669"/>
    <property type="project" value="TreeGrafter"/>
</dbReference>
<dbReference type="RefSeq" id="XP_018380307.1">
    <property type="nucleotide sequence ID" value="XM_018531936.1"/>
</dbReference>
<dbReference type="PANTHER" id="PTHR37271">
    <property type="entry name" value="KARYOGAMY PROTEIN KAR9"/>
    <property type="match status" value="1"/>
</dbReference>
<dbReference type="EMBL" id="KV441497">
    <property type="protein sequence ID" value="OAG14886.1"/>
    <property type="molecule type" value="Genomic_DNA"/>
</dbReference>
<accession>A0A177D5U1</accession>
<protein>
    <submittedName>
        <fullName evidence="3">KAR9-domain-containing protein</fullName>
    </submittedName>
</protein>
<dbReference type="GO" id="GO:0031578">
    <property type="term" value="P:mitotic spindle orientation checkpoint signaling"/>
    <property type="evidence" value="ECO:0007669"/>
    <property type="project" value="TreeGrafter"/>
</dbReference>
<dbReference type="GO" id="GO:0051293">
    <property type="term" value="P:establishment of spindle localization"/>
    <property type="evidence" value="ECO:0007669"/>
    <property type="project" value="TreeGrafter"/>
</dbReference>
<dbReference type="GO" id="GO:0005938">
    <property type="term" value="C:cell cortex"/>
    <property type="evidence" value="ECO:0007669"/>
    <property type="project" value="TreeGrafter"/>
</dbReference>
<feature type="compositionally biased region" description="Low complexity" evidence="2">
    <location>
        <begin position="864"/>
        <end position="909"/>
    </location>
</feature>
<feature type="compositionally biased region" description="Basic and acidic residues" evidence="2">
    <location>
        <begin position="180"/>
        <end position="194"/>
    </location>
</feature>
<feature type="compositionally biased region" description="Basic and acidic residues" evidence="2">
    <location>
        <begin position="946"/>
        <end position="958"/>
    </location>
</feature>
<feature type="compositionally biased region" description="Pro residues" evidence="2">
    <location>
        <begin position="206"/>
        <end position="221"/>
    </location>
</feature>
<name>A0A177D5U1_ALTAL</name>
<feature type="compositionally biased region" description="Low complexity" evidence="2">
    <location>
        <begin position="964"/>
        <end position="975"/>
    </location>
</feature>
<dbReference type="Proteomes" id="UP000077248">
    <property type="component" value="Unassembled WGS sequence"/>
</dbReference>
<feature type="coiled-coil region" evidence="1">
    <location>
        <begin position="560"/>
        <end position="628"/>
    </location>
</feature>
<sequence length="1029" mass="112008">MSDTATPPSVLDSSPAATAVDLPAKTPPNPPPTTTSSSPSSPKPLRHIPAHIESTTKLARNVSPGLLARMKFLNQINDNNNKSAVDVGRIEEDRLRRLDEFRKARSLEIERRGTAWSGKQAGQGPPLVGAAAQTPLVPQSTGESVPTLVMEPDFDSDHSSVVSTSDKVLPSESEAEIELDMQKYRLPDVTKPEKALSGTITAAEPEPTPPAAPPQIEPEPIAPVETEPAAPAPPPKDTPPLPSPPAPVAEEEPSVLDDNNGIDIESYFQKRHYPRAGSIYTLSKVSFTNQIQQLTSMKLPPTTIASEITALPTSVQAGRALHKAANDIRLWVSKTKDVLSGLDAEDDVEWAAAAGREGLEEVDAAIGKFEGLVNVYISAIEDLQSRPDIALLPTKDQTTLVSQMEDIVMNWGEIKQTLKGIKNQVEVAMEWEELWNNVLGEIGVEVENLSRLVFEMEERRHRVISDSVAEAPEKFDISELETVVKEIPRKQAILNSKRLSMPPALSIVSPTSPIPQIEQENSRLLALFAKLQPLRASLDFLPMRLNAFQMRASTIFPSACDELVRRKEQLEASEEKLEAEANALREELGEDKWVHSFRQAGSKAVAMYESCMKSIQRLQQAIDDSDEEKLPTRIATYKDKRDHYPPSMRRVLELIDIEMKHRSTVNGEILRIQQDVRAKVEDLEEVTGNMDAILDDFTRSRKLRDSVSTVLTEASLPHSNLDTPGTSPASSVVMSRKSSGHGPAVTPANKKPRQSSVASSKLSAPSNRRYSSIPLGGESVASRKSTSSARLDFTPSRAMSGTAASQARAKTPTERPVAKPRWTSDFYHMRDTVVGHNFKPSSLTTPSPFRKDTDSPDGSRKGSASRSSIPLRSPLSRSSTTAPPTSSRSASTTPGQQRLTRSLASSTSSPVTPAKGKLPIRSTPLSSPQVKSSTPASSRRVSTVAEDSRSPAKEESPAARRASRPPSVTASRRSSLLPTPKSRTTSASKAIETTPPKRTSSRLDSLAESRTSSRVSGRQSSQGDRPVWR</sequence>
<gene>
    <name evidence="3" type="ORF">CC77DRAFT_501481</name>
</gene>
<proteinExistence type="predicted"/>
<dbReference type="GO" id="GO:0030473">
    <property type="term" value="P:nuclear migration along microtubule"/>
    <property type="evidence" value="ECO:0007669"/>
    <property type="project" value="TreeGrafter"/>
</dbReference>
<dbReference type="AlphaFoldDB" id="A0A177D5U1"/>
<keyword evidence="1" id="KW-0175">Coiled coil</keyword>
<keyword evidence="4" id="KW-1185">Reference proteome</keyword>
<dbReference type="GeneID" id="29117530"/>
<dbReference type="PANTHER" id="PTHR37271:SF1">
    <property type="entry name" value="KARYOGAMY PROTEIN KAR9"/>
    <property type="match status" value="1"/>
</dbReference>
<evidence type="ECO:0000313" key="3">
    <source>
        <dbReference type="EMBL" id="OAG14886.1"/>
    </source>
</evidence>
<dbReference type="VEuPathDB" id="FungiDB:CC77DRAFT_501481"/>
<feature type="compositionally biased region" description="Polar residues" evidence="2">
    <location>
        <begin position="716"/>
        <end position="737"/>
    </location>
</feature>
<feature type="region of interest" description="Disordered" evidence="2">
    <location>
        <begin position="836"/>
        <end position="1029"/>
    </location>
</feature>
<feature type="compositionally biased region" description="Polar residues" evidence="2">
    <location>
        <begin position="923"/>
        <end position="941"/>
    </location>
</feature>
<evidence type="ECO:0000256" key="1">
    <source>
        <dbReference type="SAM" id="Coils"/>
    </source>
</evidence>
<feature type="compositionally biased region" description="Basic and acidic residues" evidence="2">
    <location>
        <begin position="849"/>
        <end position="860"/>
    </location>
</feature>
<evidence type="ECO:0000256" key="2">
    <source>
        <dbReference type="SAM" id="MobiDB-lite"/>
    </source>
</evidence>
<dbReference type="KEGG" id="aalt:CC77DRAFT_501481"/>